<keyword evidence="3" id="KW-1185">Reference proteome</keyword>
<proteinExistence type="predicted"/>
<evidence type="ECO:0008006" key="4">
    <source>
        <dbReference type="Google" id="ProtNLM"/>
    </source>
</evidence>
<dbReference type="KEGG" id="dti:Desti_0120"/>
<evidence type="ECO:0000256" key="1">
    <source>
        <dbReference type="SAM" id="SignalP"/>
    </source>
</evidence>
<protein>
    <recommendedName>
        <fullName evidence="4">SPOR domain-containing protein</fullName>
    </recommendedName>
</protein>
<sequence length="72" mass="7995">MRIILLIIVAGCLVSTSAFAQQWLLVKDKSGKCEIMRTKPDITIIEGPFRSKAEAEKALKEVCGPEKMHPPK</sequence>
<keyword evidence="1" id="KW-0732">Signal</keyword>
<dbReference type="HOGENOM" id="CLU_2715849_0_0_7"/>
<dbReference type="Proteomes" id="UP000006055">
    <property type="component" value="Chromosome"/>
</dbReference>
<evidence type="ECO:0000313" key="2">
    <source>
        <dbReference type="EMBL" id="AFM22868.1"/>
    </source>
</evidence>
<dbReference type="AlphaFoldDB" id="I4BZX7"/>
<dbReference type="EMBL" id="CP003360">
    <property type="protein sequence ID" value="AFM22868.1"/>
    <property type="molecule type" value="Genomic_DNA"/>
</dbReference>
<evidence type="ECO:0000313" key="3">
    <source>
        <dbReference type="Proteomes" id="UP000006055"/>
    </source>
</evidence>
<reference evidence="3" key="1">
    <citation type="submission" date="2012-06" db="EMBL/GenBank/DDBJ databases">
        <title>Complete sequence of chromosome of Desulfomonile tiedjei DSM 6799.</title>
        <authorList>
            <person name="Lucas S."/>
            <person name="Copeland A."/>
            <person name="Lapidus A."/>
            <person name="Glavina del Rio T."/>
            <person name="Dalin E."/>
            <person name="Tice H."/>
            <person name="Bruce D."/>
            <person name="Goodwin L."/>
            <person name="Pitluck S."/>
            <person name="Peters L."/>
            <person name="Ovchinnikova G."/>
            <person name="Zeytun A."/>
            <person name="Lu M."/>
            <person name="Kyrpides N."/>
            <person name="Mavromatis K."/>
            <person name="Ivanova N."/>
            <person name="Brettin T."/>
            <person name="Detter J.C."/>
            <person name="Han C."/>
            <person name="Larimer F."/>
            <person name="Land M."/>
            <person name="Hauser L."/>
            <person name="Markowitz V."/>
            <person name="Cheng J.-F."/>
            <person name="Hugenholtz P."/>
            <person name="Woyke T."/>
            <person name="Wu D."/>
            <person name="Spring S."/>
            <person name="Schroeder M."/>
            <person name="Brambilla E."/>
            <person name="Klenk H.-P."/>
            <person name="Eisen J.A."/>
        </authorList>
    </citation>
    <scope>NUCLEOTIDE SEQUENCE [LARGE SCALE GENOMIC DNA]</scope>
    <source>
        <strain evidence="3">ATCC 49306 / DSM 6799 / DCB-1</strain>
    </source>
</reference>
<gene>
    <name evidence="2" type="ordered locus">Desti_0120</name>
</gene>
<accession>I4BZX7</accession>
<organism evidence="2 3">
    <name type="scientific">Desulfomonile tiedjei (strain ATCC 49306 / DSM 6799 / DCB-1)</name>
    <dbReference type="NCBI Taxonomy" id="706587"/>
    <lineage>
        <taxon>Bacteria</taxon>
        <taxon>Pseudomonadati</taxon>
        <taxon>Thermodesulfobacteriota</taxon>
        <taxon>Desulfomonilia</taxon>
        <taxon>Desulfomonilales</taxon>
        <taxon>Desulfomonilaceae</taxon>
        <taxon>Desulfomonile</taxon>
    </lineage>
</organism>
<feature type="signal peptide" evidence="1">
    <location>
        <begin position="1"/>
        <end position="20"/>
    </location>
</feature>
<name>I4BZX7_DESTA</name>
<feature type="chain" id="PRO_5003687388" description="SPOR domain-containing protein" evidence="1">
    <location>
        <begin position="21"/>
        <end position="72"/>
    </location>
</feature>